<keyword evidence="3" id="KW-1185">Reference proteome</keyword>
<comment type="caution">
    <text evidence="2">The sequence shown here is derived from an EMBL/GenBank/DDBJ whole genome shotgun (WGS) entry which is preliminary data.</text>
</comment>
<dbReference type="KEGG" id="more:E1B28_011266"/>
<feature type="compositionally biased region" description="Acidic residues" evidence="1">
    <location>
        <begin position="373"/>
        <end position="398"/>
    </location>
</feature>
<dbReference type="SMART" id="SM00028">
    <property type="entry name" value="TPR"/>
    <property type="match status" value="3"/>
</dbReference>
<evidence type="ECO:0000256" key="1">
    <source>
        <dbReference type="SAM" id="MobiDB-lite"/>
    </source>
</evidence>
<name>A0A9P7URW8_9AGAR</name>
<dbReference type="Gene3D" id="1.25.40.10">
    <property type="entry name" value="Tetratricopeptide repeat domain"/>
    <property type="match status" value="2"/>
</dbReference>
<dbReference type="RefSeq" id="XP_043006069.1">
    <property type="nucleotide sequence ID" value="XM_043156284.1"/>
</dbReference>
<dbReference type="SUPFAM" id="SSF48452">
    <property type="entry name" value="TPR-like"/>
    <property type="match status" value="1"/>
</dbReference>
<evidence type="ECO:0000313" key="3">
    <source>
        <dbReference type="Proteomes" id="UP001049176"/>
    </source>
</evidence>
<dbReference type="AlphaFoldDB" id="A0A9P7URW8"/>
<dbReference type="OrthoDB" id="1914839at2759"/>
<reference evidence="2" key="1">
    <citation type="journal article" date="2021" name="Genome Biol. Evol.">
        <title>The assembled and annotated genome of the fairy-ring fungus Marasmius oreades.</title>
        <authorList>
            <person name="Hiltunen M."/>
            <person name="Ament-Velasquez S.L."/>
            <person name="Johannesson H."/>
        </authorList>
    </citation>
    <scope>NUCLEOTIDE SEQUENCE</scope>
    <source>
        <strain evidence="2">03SP1</strain>
    </source>
</reference>
<dbReference type="Pfam" id="PF14559">
    <property type="entry name" value="TPR_19"/>
    <property type="match status" value="1"/>
</dbReference>
<feature type="compositionally biased region" description="Polar residues" evidence="1">
    <location>
        <begin position="1"/>
        <end position="12"/>
    </location>
</feature>
<dbReference type="InterPro" id="IPR019734">
    <property type="entry name" value="TPR_rpt"/>
</dbReference>
<feature type="region of interest" description="Disordered" evidence="1">
    <location>
        <begin position="371"/>
        <end position="398"/>
    </location>
</feature>
<dbReference type="GeneID" id="66080341"/>
<dbReference type="Pfam" id="PF13432">
    <property type="entry name" value="TPR_16"/>
    <property type="match status" value="1"/>
</dbReference>
<proteinExistence type="predicted"/>
<dbReference type="Proteomes" id="UP001049176">
    <property type="component" value="Chromosome 7"/>
</dbReference>
<dbReference type="EMBL" id="CM032187">
    <property type="protein sequence ID" value="KAG7089599.1"/>
    <property type="molecule type" value="Genomic_DNA"/>
</dbReference>
<protein>
    <recommendedName>
        <fullName evidence="4">TPR-like protein</fullName>
    </recommendedName>
</protein>
<evidence type="ECO:0008006" key="4">
    <source>
        <dbReference type="Google" id="ProtNLM"/>
    </source>
</evidence>
<gene>
    <name evidence="2" type="ORF">E1B28_011266</name>
</gene>
<sequence length="398" mass="44221">MPPSSLLTCSRPHSSDLYGTMGRTKPNKQPISKAHGIKSKPATSKSPSIESLLEKAHSLVVQCDYELALRFIQRILEQQPSHADTKELKGVVQLEMGDVESAKQTFMSLLPPSPDAPSPPPASAHLYLAQINSDDPQSALQHYQAAIDIMSSQVKGKERAVDDGNDDDLELRTNIVRAFIGQVEIWMDPSHDLCFAPEAEETCQELLSSALRIDPDNSEALQALASVRMSQQRPEEAKEVLERAWSSWKDLDIDNPKIPPIETRLALVKLFLELSLFTPALLVLHGVMSSDDEDVEAWYLEGWCYFLMAEQAKESGGTLDDLSWEELAKDSRDRLETCQLLHINEQHPDTPLLDHVRELIAKLDALGIKVSTEEDGADGEGEWIDEDSADEDGDVEMS</sequence>
<organism evidence="2 3">
    <name type="scientific">Marasmius oreades</name>
    <name type="common">fairy-ring Marasmius</name>
    <dbReference type="NCBI Taxonomy" id="181124"/>
    <lineage>
        <taxon>Eukaryota</taxon>
        <taxon>Fungi</taxon>
        <taxon>Dikarya</taxon>
        <taxon>Basidiomycota</taxon>
        <taxon>Agaricomycotina</taxon>
        <taxon>Agaricomycetes</taxon>
        <taxon>Agaricomycetidae</taxon>
        <taxon>Agaricales</taxon>
        <taxon>Marasmiineae</taxon>
        <taxon>Marasmiaceae</taxon>
        <taxon>Marasmius</taxon>
    </lineage>
</organism>
<accession>A0A9P7URW8</accession>
<dbReference type="CDD" id="cd24142">
    <property type="entry name" value="ACL4-like"/>
    <property type="match status" value="1"/>
</dbReference>
<feature type="region of interest" description="Disordered" evidence="1">
    <location>
        <begin position="1"/>
        <end position="46"/>
    </location>
</feature>
<dbReference type="InterPro" id="IPR011990">
    <property type="entry name" value="TPR-like_helical_dom_sf"/>
</dbReference>
<evidence type="ECO:0000313" key="2">
    <source>
        <dbReference type="EMBL" id="KAG7089599.1"/>
    </source>
</evidence>